<name>A0AAE0MAU3_9PEZI</name>
<evidence type="ECO:0000313" key="1">
    <source>
        <dbReference type="EMBL" id="KAK3325325.1"/>
    </source>
</evidence>
<sequence length="237" mass="26692">MNAKSRLMMSSWRRASSMKRIVVRRCVHRVPYTISCSRIVCWSWSLAFAVAPTPAQIAETRGSHGAKLLHAPRRFHFAFAMRKSLFCFLHSKIGISTLPLLAIVRAGVGFDFLSLHYHPSAKTVKTVRRFSRPFSHLFCGTEPIPAVRKLANSCKGPNVTPTTSDSSLRDPDFFTSLMTFEVNESGPYARTHTTRKASPGARDPKRRLCSLMMTDRGSTTIFIKWILGTCECNLTFF</sequence>
<keyword evidence="2" id="KW-1185">Reference proteome</keyword>
<accession>A0AAE0MAU3</accession>
<proteinExistence type="predicted"/>
<dbReference type="Proteomes" id="UP001283341">
    <property type="component" value="Unassembled WGS sequence"/>
</dbReference>
<evidence type="ECO:0000313" key="2">
    <source>
        <dbReference type="Proteomes" id="UP001283341"/>
    </source>
</evidence>
<reference evidence="1" key="1">
    <citation type="journal article" date="2023" name="Mol. Phylogenet. Evol.">
        <title>Genome-scale phylogeny and comparative genomics of the fungal order Sordariales.</title>
        <authorList>
            <person name="Hensen N."/>
            <person name="Bonometti L."/>
            <person name="Westerberg I."/>
            <person name="Brannstrom I.O."/>
            <person name="Guillou S."/>
            <person name="Cros-Aarteil S."/>
            <person name="Calhoun S."/>
            <person name="Haridas S."/>
            <person name="Kuo A."/>
            <person name="Mondo S."/>
            <person name="Pangilinan J."/>
            <person name="Riley R."/>
            <person name="LaButti K."/>
            <person name="Andreopoulos B."/>
            <person name="Lipzen A."/>
            <person name="Chen C."/>
            <person name="Yan M."/>
            <person name="Daum C."/>
            <person name="Ng V."/>
            <person name="Clum A."/>
            <person name="Steindorff A."/>
            <person name="Ohm R.A."/>
            <person name="Martin F."/>
            <person name="Silar P."/>
            <person name="Natvig D.O."/>
            <person name="Lalanne C."/>
            <person name="Gautier V."/>
            <person name="Ament-Velasquez S.L."/>
            <person name="Kruys A."/>
            <person name="Hutchinson M.I."/>
            <person name="Powell A.J."/>
            <person name="Barry K."/>
            <person name="Miller A.N."/>
            <person name="Grigoriev I.V."/>
            <person name="Debuchy R."/>
            <person name="Gladieux P."/>
            <person name="Hiltunen Thoren M."/>
            <person name="Johannesson H."/>
        </authorList>
    </citation>
    <scope>NUCLEOTIDE SEQUENCE</scope>
    <source>
        <strain evidence="1">CBS 118394</strain>
    </source>
</reference>
<organism evidence="1 2">
    <name type="scientific">Apodospora peruviana</name>
    <dbReference type="NCBI Taxonomy" id="516989"/>
    <lineage>
        <taxon>Eukaryota</taxon>
        <taxon>Fungi</taxon>
        <taxon>Dikarya</taxon>
        <taxon>Ascomycota</taxon>
        <taxon>Pezizomycotina</taxon>
        <taxon>Sordariomycetes</taxon>
        <taxon>Sordariomycetidae</taxon>
        <taxon>Sordariales</taxon>
        <taxon>Lasiosphaeriaceae</taxon>
        <taxon>Apodospora</taxon>
    </lineage>
</organism>
<protein>
    <submittedName>
        <fullName evidence="1">Uncharacterized protein</fullName>
    </submittedName>
</protein>
<comment type="caution">
    <text evidence="1">The sequence shown here is derived from an EMBL/GenBank/DDBJ whole genome shotgun (WGS) entry which is preliminary data.</text>
</comment>
<dbReference type="EMBL" id="JAUEDM010000002">
    <property type="protein sequence ID" value="KAK3325325.1"/>
    <property type="molecule type" value="Genomic_DNA"/>
</dbReference>
<gene>
    <name evidence="1" type="ORF">B0H66DRAFT_118887</name>
</gene>
<dbReference type="AlphaFoldDB" id="A0AAE0MAU3"/>
<reference evidence="1" key="2">
    <citation type="submission" date="2023-06" db="EMBL/GenBank/DDBJ databases">
        <authorList>
            <consortium name="Lawrence Berkeley National Laboratory"/>
            <person name="Haridas S."/>
            <person name="Hensen N."/>
            <person name="Bonometti L."/>
            <person name="Westerberg I."/>
            <person name="Brannstrom I.O."/>
            <person name="Guillou S."/>
            <person name="Cros-Aarteil S."/>
            <person name="Calhoun S."/>
            <person name="Kuo A."/>
            <person name="Mondo S."/>
            <person name="Pangilinan J."/>
            <person name="Riley R."/>
            <person name="Labutti K."/>
            <person name="Andreopoulos B."/>
            <person name="Lipzen A."/>
            <person name="Chen C."/>
            <person name="Yanf M."/>
            <person name="Daum C."/>
            <person name="Ng V."/>
            <person name="Clum A."/>
            <person name="Steindorff A."/>
            <person name="Ohm R."/>
            <person name="Martin F."/>
            <person name="Silar P."/>
            <person name="Natvig D."/>
            <person name="Lalanne C."/>
            <person name="Gautier V."/>
            <person name="Ament-Velasquez S.L."/>
            <person name="Kruys A."/>
            <person name="Hutchinson M.I."/>
            <person name="Powell A.J."/>
            <person name="Barry K."/>
            <person name="Miller A.N."/>
            <person name="Grigoriev I.V."/>
            <person name="Debuchy R."/>
            <person name="Gladieux P."/>
            <person name="Thoren M.H."/>
            <person name="Johannesson H."/>
        </authorList>
    </citation>
    <scope>NUCLEOTIDE SEQUENCE</scope>
    <source>
        <strain evidence="1">CBS 118394</strain>
    </source>
</reference>